<dbReference type="Proteomes" id="UP000007110">
    <property type="component" value="Unassembled WGS sequence"/>
</dbReference>
<keyword evidence="2" id="KW-1185">Reference proteome</keyword>
<sequence>MKLTDHVTTVDTRGIFDFSARRLSDVMAEISGTRGIAPNRRHRTEKIDCPIFVFKYSVVTGTLPCMEFLSILIDATKKRFGAYPIMVLTFGDSVADKDKILHEIILAGMPRSSVFFIENYTKDNHEMIKERHVALLKILEACILRADDNITFRWKRKQELTVCEKLKNVFS</sequence>
<reference evidence="1" key="2">
    <citation type="submission" date="2021-01" db="UniProtKB">
        <authorList>
            <consortium name="EnsemblMetazoa"/>
        </authorList>
    </citation>
    <scope>IDENTIFICATION</scope>
</reference>
<accession>A0A7M7N9P8</accession>
<dbReference type="KEGG" id="spu:105444212"/>
<organism evidence="1 2">
    <name type="scientific">Strongylocentrotus purpuratus</name>
    <name type="common">Purple sea urchin</name>
    <dbReference type="NCBI Taxonomy" id="7668"/>
    <lineage>
        <taxon>Eukaryota</taxon>
        <taxon>Metazoa</taxon>
        <taxon>Echinodermata</taxon>
        <taxon>Eleutherozoa</taxon>
        <taxon>Echinozoa</taxon>
        <taxon>Echinoidea</taxon>
        <taxon>Euechinoidea</taxon>
        <taxon>Echinacea</taxon>
        <taxon>Camarodonta</taxon>
        <taxon>Echinidea</taxon>
        <taxon>Strongylocentrotidae</taxon>
        <taxon>Strongylocentrotus</taxon>
    </lineage>
</organism>
<dbReference type="InParanoid" id="A0A7M7N9P8"/>
<evidence type="ECO:0000313" key="1">
    <source>
        <dbReference type="EnsemblMetazoa" id="XP_030833343"/>
    </source>
</evidence>
<dbReference type="EnsemblMetazoa" id="XM_030977483">
    <property type="protein sequence ID" value="XP_030833343"/>
    <property type="gene ID" value="LOC105444212"/>
</dbReference>
<proteinExistence type="predicted"/>
<dbReference type="GeneID" id="105444212"/>
<protein>
    <recommendedName>
        <fullName evidence="3">AIG1-type G domain-containing protein</fullName>
    </recommendedName>
</protein>
<dbReference type="AlphaFoldDB" id="A0A7M7N9P8"/>
<dbReference type="RefSeq" id="XP_030833343.1">
    <property type="nucleotide sequence ID" value="XM_030977483.1"/>
</dbReference>
<evidence type="ECO:0008006" key="3">
    <source>
        <dbReference type="Google" id="ProtNLM"/>
    </source>
</evidence>
<reference evidence="2" key="1">
    <citation type="submission" date="2015-02" db="EMBL/GenBank/DDBJ databases">
        <title>Genome sequencing for Strongylocentrotus purpuratus.</title>
        <authorList>
            <person name="Murali S."/>
            <person name="Liu Y."/>
            <person name="Vee V."/>
            <person name="English A."/>
            <person name="Wang M."/>
            <person name="Skinner E."/>
            <person name="Han Y."/>
            <person name="Muzny D.M."/>
            <person name="Worley K.C."/>
            <person name="Gibbs R.A."/>
        </authorList>
    </citation>
    <scope>NUCLEOTIDE SEQUENCE</scope>
</reference>
<evidence type="ECO:0000313" key="2">
    <source>
        <dbReference type="Proteomes" id="UP000007110"/>
    </source>
</evidence>
<name>A0A7M7N9P8_STRPU</name>